<dbReference type="AlphaFoldDB" id="X1DL37"/>
<name>X1DL37_9ZZZZ</name>
<feature type="region of interest" description="Disordered" evidence="1">
    <location>
        <begin position="113"/>
        <end position="133"/>
    </location>
</feature>
<gene>
    <name evidence="2" type="ORF">S03H2_09108</name>
</gene>
<dbReference type="EMBL" id="BARU01004565">
    <property type="protein sequence ID" value="GAH21611.1"/>
    <property type="molecule type" value="Genomic_DNA"/>
</dbReference>
<proteinExistence type="predicted"/>
<reference evidence="2" key="1">
    <citation type="journal article" date="2014" name="Front. Microbiol.">
        <title>High frequency of phylogenetically diverse reductive dehalogenase-homologous genes in deep subseafloor sedimentary metagenomes.</title>
        <authorList>
            <person name="Kawai M."/>
            <person name="Futagami T."/>
            <person name="Toyoda A."/>
            <person name="Takaki Y."/>
            <person name="Nishi S."/>
            <person name="Hori S."/>
            <person name="Arai W."/>
            <person name="Tsubouchi T."/>
            <person name="Morono Y."/>
            <person name="Uchiyama I."/>
            <person name="Ito T."/>
            <person name="Fujiyama A."/>
            <person name="Inagaki F."/>
            <person name="Takami H."/>
        </authorList>
    </citation>
    <scope>NUCLEOTIDE SEQUENCE</scope>
    <source>
        <strain evidence="2">Expedition CK06-06</strain>
    </source>
</reference>
<sequence length="133" mass="14883">TKLSQLQSRPFTSYCGLPKEFPQADTAEEILAESNFRLAQTALWQSADRPDAWQLADNAFELAIGISALLGGVYGTRAVRFLKQARKKSQALQEIIAGNELFKKEHEAYAGEFKQAHKDQSPQTRQIVAEMRA</sequence>
<protein>
    <submittedName>
        <fullName evidence="2">Uncharacterized protein</fullName>
    </submittedName>
</protein>
<evidence type="ECO:0000313" key="2">
    <source>
        <dbReference type="EMBL" id="GAH21611.1"/>
    </source>
</evidence>
<accession>X1DL37</accession>
<organism evidence="2">
    <name type="scientific">marine sediment metagenome</name>
    <dbReference type="NCBI Taxonomy" id="412755"/>
    <lineage>
        <taxon>unclassified sequences</taxon>
        <taxon>metagenomes</taxon>
        <taxon>ecological metagenomes</taxon>
    </lineage>
</organism>
<feature type="non-terminal residue" evidence="2">
    <location>
        <position position="1"/>
    </location>
</feature>
<evidence type="ECO:0000256" key="1">
    <source>
        <dbReference type="SAM" id="MobiDB-lite"/>
    </source>
</evidence>
<comment type="caution">
    <text evidence="2">The sequence shown here is derived from an EMBL/GenBank/DDBJ whole genome shotgun (WGS) entry which is preliminary data.</text>
</comment>